<organism evidence="1 2">
    <name type="scientific">Noviherbaspirillum saxi</name>
    <dbReference type="NCBI Taxonomy" id="2320863"/>
    <lineage>
        <taxon>Bacteria</taxon>
        <taxon>Pseudomonadati</taxon>
        <taxon>Pseudomonadota</taxon>
        <taxon>Betaproteobacteria</taxon>
        <taxon>Burkholderiales</taxon>
        <taxon>Oxalobacteraceae</taxon>
        <taxon>Noviherbaspirillum</taxon>
    </lineage>
</organism>
<evidence type="ECO:0000313" key="1">
    <source>
        <dbReference type="EMBL" id="RJF95125.1"/>
    </source>
</evidence>
<dbReference type="OrthoDB" id="114489at2"/>
<reference evidence="2" key="1">
    <citation type="submission" date="2018-09" db="EMBL/GenBank/DDBJ databases">
        <authorList>
            <person name="Zhu H."/>
        </authorList>
    </citation>
    <scope>NUCLEOTIDE SEQUENCE [LARGE SCALE GENOMIC DNA]</scope>
    <source>
        <strain evidence="2">K1R23-30</strain>
    </source>
</reference>
<gene>
    <name evidence="1" type="ORF">D3871_16820</name>
</gene>
<proteinExistence type="predicted"/>
<dbReference type="AlphaFoldDB" id="A0A3A3FKY5"/>
<sequence length="228" mass="25370">MNAQDPNVASVELVAHALGELCEELVLVGGCAVGLLITDPARPSVRATQDVDLIAEVTSLGNYYDLQQKLKDRGFQEQGDVICRWRKGALIVDVMPAEEIGLGFSNRWYPLAVQHAQHLTLPSGTVIRIVNAPLFIATKLESFQGRGEGDYGHHDIEDIVNLIDGRKELIDEVASSDRAVREYIQQEFEDLLADELFTEQLPWHLHPDPSNQARVSLLIERLRKLAGL</sequence>
<comment type="caution">
    <text evidence="1">The sequence shown here is derived from an EMBL/GenBank/DDBJ whole genome shotgun (WGS) entry which is preliminary data.</text>
</comment>
<dbReference type="RefSeq" id="WP_119770276.1">
    <property type="nucleotide sequence ID" value="NZ_QYUO01000002.1"/>
</dbReference>
<name>A0A3A3FKY5_9BURK</name>
<dbReference type="EMBL" id="QYUO01000002">
    <property type="protein sequence ID" value="RJF95125.1"/>
    <property type="molecule type" value="Genomic_DNA"/>
</dbReference>
<evidence type="ECO:0008006" key="3">
    <source>
        <dbReference type="Google" id="ProtNLM"/>
    </source>
</evidence>
<protein>
    <recommendedName>
        <fullName evidence="3">Nucleotidyl transferase AbiEii toxin, Type IV TA system</fullName>
    </recommendedName>
</protein>
<evidence type="ECO:0000313" key="2">
    <source>
        <dbReference type="Proteomes" id="UP000265955"/>
    </source>
</evidence>
<dbReference type="Proteomes" id="UP000265955">
    <property type="component" value="Unassembled WGS sequence"/>
</dbReference>
<accession>A0A3A3FKY5</accession>
<keyword evidence="2" id="KW-1185">Reference proteome</keyword>